<dbReference type="InterPro" id="IPR005801">
    <property type="entry name" value="ADC_synthase"/>
</dbReference>
<reference evidence="2 3" key="1">
    <citation type="submission" date="2020-09" db="EMBL/GenBank/DDBJ databases">
        <title>Brevundimonas sp. LVF1 isolated from an oligotrophic pond in Goettingen, Germany.</title>
        <authorList>
            <person name="Friedrich I."/>
            <person name="Klassen A."/>
            <person name="Neubauer H."/>
            <person name="Schneider D."/>
            <person name="Hertel R."/>
            <person name="Daniel R."/>
        </authorList>
    </citation>
    <scope>NUCLEOTIDE SEQUENCE [LARGE SCALE GENOMIC DNA]</scope>
    <source>
        <strain evidence="2 3">LVF1</strain>
    </source>
</reference>
<dbReference type="Pfam" id="PF00425">
    <property type="entry name" value="Chorismate_bind"/>
    <property type="match status" value="1"/>
</dbReference>
<evidence type="ECO:0000313" key="3">
    <source>
        <dbReference type="Proteomes" id="UP000663942"/>
    </source>
</evidence>
<evidence type="ECO:0000259" key="1">
    <source>
        <dbReference type="Pfam" id="PF00425"/>
    </source>
</evidence>
<keyword evidence="3" id="KW-1185">Reference proteome</keyword>
<accession>A0ABX7SJK6</accession>
<dbReference type="PANTHER" id="PTHR11236:SF9">
    <property type="entry name" value="ANTHRANILATE SYNTHASE COMPONENT 1"/>
    <property type="match status" value="1"/>
</dbReference>
<evidence type="ECO:0000313" key="2">
    <source>
        <dbReference type="EMBL" id="QTC87877.1"/>
    </source>
</evidence>
<dbReference type="EMBL" id="CP062006">
    <property type="protein sequence ID" value="QTC87877.1"/>
    <property type="molecule type" value="Genomic_DNA"/>
</dbReference>
<proteinExistence type="predicted"/>
<protein>
    <submittedName>
        <fullName evidence="2">Chorismate-binding protein</fullName>
    </submittedName>
</protein>
<sequence length="440" mass="46537">MKLPVVHIRTLDWCEPLAVAAGLNRREGALALLAGAGDPGAHGGRWSFVGCEPDRILVGPVDDGEAFKALRHTDFSGGGVVGLMSYDAGARPATGRRGEVWPDLMLARYSALLAFDHATGEVLAVGRGADTADAGAQARRAESWLVEALEPVIPSAPAGDFTGEAAPEAYEAAVADVVARIAAGELFQANIARAWSGRLQAGRDPFEVFARLSAERGAAYGAFWRMGERALVSNSPELFLTFDAVSGRIETRPIKGTRPRHDDPARDIELAAALTASAKDRAENLMIVDLMRNDLARAATPGTVRVERLFEVESHPTVHHLVSTVTATARPDVDVADVLEATFPPGSITGAPKHQAMKVIAGHEAPRGPWCGSLFGLGLAGDQRLTASVLIRTAAFVRDGAGWSWRGQAGAGIVADSDPRDEREETEAKIRALKEALTGA</sequence>
<organism evidence="2 3">
    <name type="scientific">Brevundimonas pondensis</name>
    <dbReference type="NCBI Taxonomy" id="2774189"/>
    <lineage>
        <taxon>Bacteria</taxon>
        <taxon>Pseudomonadati</taxon>
        <taxon>Pseudomonadota</taxon>
        <taxon>Alphaproteobacteria</taxon>
        <taxon>Caulobacterales</taxon>
        <taxon>Caulobacteraceae</taxon>
        <taxon>Brevundimonas</taxon>
    </lineage>
</organism>
<dbReference type="PRINTS" id="PR00095">
    <property type="entry name" value="ANTSNTHASEI"/>
</dbReference>
<dbReference type="InterPro" id="IPR015890">
    <property type="entry name" value="Chorismate_C"/>
</dbReference>
<name>A0ABX7SJK6_9CAUL</name>
<dbReference type="InterPro" id="IPR019999">
    <property type="entry name" value="Anth_synth_I-like"/>
</dbReference>
<gene>
    <name evidence="2" type="ORF">IFE19_00205</name>
</gene>
<dbReference type="SUPFAM" id="SSF56322">
    <property type="entry name" value="ADC synthase"/>
    <property type="match status" value="1"/>
</dbReference>
<dbReference type="PANTHER" id="PTHR11236">
    <property type="entry name" value="AMINOBENZOATE/ANTHRANILATE SYNTHASE"/>
    <property type="match status" value="1"/>
</dbReference>
<dbReference type="Proteomes" id="UP000663942">
    <property type="component" value="Chromosome"/>
</dbReference>
<dbReference type="Gene3D" id="3.60.120.10">
    <property type="entry name" value="Anthranilate synthase"/>
    <property type="match status" value="1"/>
</dbReference>
<dbReference type="RefSeq" id="WP_207824625.1">
    <property type="nucleotide sequence ID" value="NZ_CP062006.1"/>
</dbReference>
<feature type="domain" description="Chorismate-utilising enzyme C-terminal" evidence="1">
    <location>
        <begin position="168"/>
        <end position="429"/>
    </location>
</feature>